<name>A0A3A4NQE1_ABYX5</name>
<feature type="chain" id="PRO_5017338219" evidence="1">
    <location>
        <begin position="32"/>
        <end position="393"/>
    </location>
</feature>
<sequence>MKVASSKFLLRTIFMFCLFFLVGQGNSRVCAAPTVYPTGTTINDPAKTYVGYTLFQVKNPPRIVLIDMAGQVVHSWESQAFSLHYAEALPNGNILANAETAELNGLVELDWDGNIVWSFVYDKDLVKVHHDFERLTNGNTLILCKQTRTVPTISPLPIRDDYIIEVDPSGAIVWEWHTCDHYAEFGFNAEARELIAETGGDWAHTNSISTLPPNSLGDSRLAPGNILVSQRHTNIIYVIAKATGQITWKCGPDDNLTIGQHDAEMIPEPLAGAGNILVFDNGGLGGYPYKFRMYSRVLEIDPLQKIVDWSYNAAVSGLHLFSFFSPFISSAQRLPNGNTMIDEGESGRIFEVTPEGEIVWEYVNPIFFQHFGQIQINSLYRAYRTSPDWPLLP</sequence>
<dbReference type="PANTHER" id="PTHR35340:SF5">
    <property type="entry name" value="ASST-DOMAIN-CONTAINING PROTEIN"/>
    <property type="match status" value="1"/>
</dbReference>
<protein>
    <submittedName>
        <fullName evidence="2">Thioredoxin</fullName>
    </submittedName>
</protein>
<proteinExistence type="predicted"/>
<dbReference type="Pfam" id="PF05935">
    <property type="entry name" value="Arylsulfotrans"/>
    <property type="match status" value="1"/>
</dbReference>
<dbReference type="InterPro" id="IPR053143">
    <property type="entry name" value="Arylsulfate_ST"/>
</dbReference>
<dbReference type="AlphaFoldDB" id="A0A3A4NQE1"/>
<reference evidence="2 3" key="1">
    <citation type="journal article" date="2017" name="ISME J.">
        <title>Energy and carbon metabolisms in a deep terrestrial subsurface fluid microbial community.</title>
        <authorList>
            <person name="Momper L."/>
            <person name="Jungbluth S.P."/>
            <person name="Lee M.D."/>
            <person name="Amend J.P."/>
        </authorList>
    </citation>
    <scope>NUCLEOTIDE SEQUENCE [LARGE SCALE GENOMIC DNA]</scope>
    <source>
        <strain evidence="2">SURF_5</strain>
    </source>
</reference>
<accession>A0A3A4NQE1</accession>
<dbReference type="SUPFAM" id="SSF101898">
    <property type="entry name" value="NHL repeat"/>
    <property type="match status" value="1"/>
</dbReference>
<dbReference type="EMBL" id="QZKU01000069">
    <property type="protein sequence ID" value="RJP21242.1"/>
    <property type="molecule type" value="Genomic_DNA"/>
</dbReference>
<comment type="caution">
    <text evidence="2">The sequence shown here is derived from an EMBL/GenBank/DDBJ whole genome shotgun (WGS) entry which is preliminary data.</text>
</comment>
<gene>
    <name evidence="2" type="ORF">C4520_10305</name>
</gene>
<dbReference type="PANTHER" id="PTHR35340">
    <property type="entry name" value="PQQ ENZYME REPEAT PROTEIN-RELATED"/>
    <property type="match status" value="1"/>
</dbReference>
<organism evidence="2 3">
    <name type="scientific">Abyssobacteria bacterium (strain SURF_5)</name>
    <dbReference type="NCBI Taxonomy" id="2093360"/>
    <lineage>
        <taxon>Bacteria</taxon>
        <taxon>Pseudomonadati</taxon>
        <taxon>Candidatus Hydrogenedentota</taxon>
        <taxon>Candidatus Abyssobacteria</taxon>
    </lineage>
</organism>
<evidence type="ECO:0000256" key="1">
    <source>
        <dbReference type="SAM" id="SignalP"/>
    </source>
</evidence>
<dbReference type="Proteomes" id="UP000265882">
    <property type="component" value="Unassembled WGS sequence"/>
</dbReference>
<evidence type="ECO:0000313" key="3">
    <source>
        <dbReference type="Proteomes" id="UP000265882"/>
    </source>
</evidence>
<dbReference type="InterPro" id="IPR010262">
    <property type="entry name" value="Arylsulfotransferase_bact"/>
</dbReference>
<feature type="signal peptide" evidence="1">
    <location>
        <begin position="1"/>
        <end position="31"/>
    </location>
</feature>
<evidence type="ECO:0000313" key="2">
    <source>
        <dbReference type="EMBL" id="RJP21242.1"/>
    </source>
</evidence>
<dbReference type="GO" id="GO:0004062">
    <property type="term" value="F:aryl sulfotransferase activity"/>
    <property type="evidence" value="ECO:0007669"/>
    <property type="project" value="InterPro"/>
</dbReference>
<keyword evidence="1" id="KW-0732">Signal</keyword>